<gene>
    <name evidence="3" type="ORF">M441DRAFT_86838</name>
</gene>
<sequence>MALSRYIFTTLVLLRPSSKNDETLATFSRPRILNYWIQRPVVPFVSLTVLVTLTFYLVEMSYFLPPKVSDVAPRQTTSLALPKKNQPIRRTQTESPQSASRGWMKKMMIPSRRPERGGTSREQGYWEQMEVEGKVWPRRRMTDSQYSMGDVSADSSHIARWNVPKDIPKEQPRLLPPRQGAVPAKPGSSLPPITTQKNRSWSWSPQRGSGDQISVAKLGGVLPSDGWNGNNNLLTRDIKTTETGSLSLDSETAKHKKQLQRRDALRARKARRRQRQSLRESGDFLGVQGVNPHTGELDAMSPTDSSPISTISHQETVHSVMSTLRDRWKSSRYHMTRDSPSKGKHIEGNDSKLSGLRKERKRAKDVGKAVRWKRLAGEWSSLQEPNLSPISASPNSRRPSHAQGLQQSVQNLSLEETQPNFSLPNDTLTFVNEPISHTEATLPDTASNADPDPLTRTSSNSTDLHKGGVNFDDSNSQTSSKAMSQSMKTPFLDMVAEREIGKPCAGASMMTLSVCQFTQSIPAFHQKIEGNIGLRGIKGIKLSNLDLSLTPLREPIPLSLFEESPLGAISRLRYRDSPTRAKKRRPKGPSNLNKVQTIGINAVKSIDEATGLLQAKPVTTRHSAGSPSPQSLLAPEEIKQDMQKLRDQVTILNNQQRKELSHRLHQTKTEQKPVNRMLGEIAGKIDEIRDLVYIPITTTTGCDHQTSPSASRQKEWNQKEPLEHHLSHMVVRPGEFSSSSPTVGLSRSNSDKSHTEISTSSAQSQSSVEGDELLVELLADTTSMKQEAHMAQEERAHLRGTRFLISEAFMPAREDSSSPRSTFTQDQTIIATNQWKLSNTKQMTQQLDLNRAPSPAERQTQMVEENPWTFPEEEGSDDIASLLDEWEHFQDSCPEVKLLTEGGCGEWKLFTEWEEYRRQNQKESTGLQFFLYCIKGLAKLYWSTVWPMLDPRTLQVEHDGPMPFWKACLLIVLAAPVVTVGFVAIVQGMRIVRLVAWLLDYADDGAAIWI</sequence>
<name>A0A2T3ZLV3_TRIA4</name>
<evidence type="ECO:0000313" key="3">
    <source>
        <dbReference type="EMBL" id="PTB45789.1"/>
    </source>
</evidence>
<evidence type="ECO:0000256" key="2">
    <source>
        <dbReference type="SAM" id="Phobius"/>
    </source>
</evidence>
<reference evidence="3 4" key="1">
    <citation type="submission" date="2016-07" db="EMBL/GenBank/DDBJ databases">
        <title>Multiple horizontal gene transfer events from other fungi enriched the ability of initially mycotrophic Trichoderma (Ascomycota) to feed on dead plant biomass.</title>
        <authorList>
            <consortium name="DOE Joint Genome Institute"/>
            <person name="Aerts A."/>
            <person name="Atanasova L."/>
            <person name="Chenthamara K."/>
            <person name="Zhang J."/>
            <person name="Grujic M."/>
            <person name="Henrissat B."/>
            <person name="Kuo A."/>
            <person name="Salamov A."/>
            <person name="Lipzen A."/>
            <person name="Labutti K."/>
            <person name="Barry K."/>
            <person name="Miao Y."/>
            <person name="Rahimi M.J."/>
            <person name="Shen Q."/>
            <person name="Grigoriev I.V."/>
            <person name="Kubicek C.P."/>
            <person name="Druzhinina I.S."/>
        </authorList>
    </citation>
    <scope>NUCLEOTIDE SEQUENCE [LARGE SCALE GENOMIC DNA]</scope>
    <source>
        <strain evidence="3 4">CBS 433.97</strain>
    </source>
</reference>
<keyword evidence="4" id="KW-1185">Reference proteome</keyword>
<evidence type="ECO:0000256" key="1">
    <source>
        <dbReference type="SAM" id="MobiDB-lite"/>
    </source>
</evidence>
<feature type="compositionally biased region" description="Polar residues" evidence="1">
    <location>
        <begin position="736"/>
        <end position="748"/>
    </location>
</feature>
<feature type="region of interest" description="Disordered" evidence="1">
    <location>
        <begin position="78"/>
        <end position="102"/>
    </location>
</feature>
<evidence type="ECO:0000313" key="4">
    <source>
        <dbReference type="Proteomes" id="UP000240493"/>
    </source>
</evidence>
<dbReference type="STRING" id="1042311.A0A2T3ZLV3"/>
<feature type="transmembrane region" description="Helical" evidence="2">
    <location>
        <begin position="35"/>
        <end position="58"/>
    </location>
</feature>
<keyword evidence="2" id="KW-0812">Transmembrane</keyword>
<feature type="compositionally biased region" description="Polar residues" evidence="1">
    <location>
        <begin position="699"/>
        <end position="711"/>
    </location>
</feature>
<keyword evidence="2" id="KW-1133">Transmembrane helix</keyword>
<feature type="compositionally biased region" description="Basic residues" evidence="1">
    <location>
        <begin position="267"/>
        <end position="276"/>
    </location>
</feature>
<feature type="compositionally biased region" description="Low complexity" evidence="1">
    <location>
        <begin position="301"/>
        <end position="310"/>
    </location>
</feature>
<feature type="region of interest" description="Disordered" evidence="1">
    <location>
        <begin position="439"/>
        <end position="486"/>
    </location>
</feature>
<feature type="region of interest" description="Disordered" evidence="1">
    <location>
        <begin position="732"/>
        <end position="769"/>
    </location>
</feature>
<keyword evidence="2" id="KW-0472">Membrane</keyword>
<feature type="region of interest" description="Disordered" evidence="1">
    <location>
        <begin position="699"/>
        <end position="719"/>
    </location>
</feature>
<feature type="compositionally biased region" description="Polar residues" evidence="1">
    <location>
        <begin position="88"/>
        <end position="100"/>
    </location>
</feature>
<feature type="region of interest" description="Disordered" evidence="1">
    <location>
        <begin position="332"/>
        <end position="367"/>
    </location>
</feature>
<feature type="compositionally biased region" description="Basic and acidic residues" evidence="1">
    <location>
        <begin position="332"/>
        <end position="350"/>
    </location>
</feature>
<proteinExistence type="predicted"/>
<organism evidence="3 4">
    <name type="scientific">Trichoderma asperellum (strain ATCC 204424 / CBS 433.97 / NBRC 101777)</name>
    <dbReference type="NCBI Taxonomy" id="1042311"/>
    <lineage>
        <taxon>Eukaryota</taxon>
        <taxon>Fungi</taxon>
        <taxon>Dikarya</taxon>
        <taxon>Ascomycota</taxon>
        <taxon>Pezizomycotina</taxon>
        <taxon>Sordariomycetes</taxon>
        <taxon>Hypocreomycetidae</taxon>
        <taxon>Hypocreales</taxon>
        <taxon>Hypocreaceae</taxon>
        <taxon>Trichoderma</taxon>
    </lineage>
</organism>
<dbReference type="Proteomes" id="UP000240493">
    <property type="component" value="Unassembled WGS sequence"/>
</dbReference>
<feature type="region of interest" description="Disordered" evidence="1">
    <location>
        <begin position="384"/>
        <end position="406"/>
    </location>
</feature>
<feature type="compositionally biased region" description="Polar residues" evidence="1">
    <location>
        <begin position="191"/>
        <end position="210"/>
    </location>
</feature>
<dbReference type="OrthoDB" id="3439820at2759"/>
<feature type="transmembrane region" description="Helical" evidence="2">
    <location>
        <begin position="964"/>
        <end position="986"/>
    </location>
</feature>
<feature type="compositionally biased region" description="Polar residues" evidence="1">
    <location>
        <begin position="472"/>
        <end position="486"/>
    </location>
</feature>
<feature type="region of interest" description="Disordered" evidence="1">
    <location>
        <begin position="245"/>
        <end position="310"/>
    </location>
</feature>
<feature type="region of interest" description="Disordered" evidence="1">
    <location>
        <begin position="168"/>
        <end position="210"/>
    </location>
</feature>
<accession>A0A2T3ZLV3</accession>
<dbReference type="AlphaFoldDB" id="A0A2T3ZLV3"/>
<protein>
    <submittedName>
        <fullName evidence="3">Uncharacterized protein</fullName>
    </submittedName>
</protein>
<dbReference type="EMBL" id="KZ679257">
    <property type="protein sequence ID" value="PTB45789.1"/>
    <property type="molecule type" value="Genomic_DNA"/>
</dbReference>
<feature type="compositionally biased region" description="Low complexity" evidence="1">
    <location>
        <begin position="758"/>
        <end position="767"/>
    </location>
</feature>